<dbReference type="Pfam" id="PF01613">
    <property type="entry name" value="Flavin_Reduct"/>
    <property type="match status" value="1"/>
</dbReference>
<evidence type="ECO:0000313" key="5">
    <source>
        <dbReference type="EMBL" id="MPL86327.1"/>
    </source>
</evidence>
<sequence>MKELELQKAFMLIEPGPVAMITTFHEGKHNIMTTMVMDFTPRFAICTGSWNYSYEALVKTEECVIGIATADFVDTILNVGTTTGKEMDKFARFGLTPLPASQVSAPLIKECYANIECRVVDHIKQHNIFVLDGVKAWIDEERNEKRILHARGDGTFTADGEIFERREKMGDKLPLGV</sequence>
<proteinExistence type="inferred from homology"/>
<comment type="cofactor">
    <cofactor evidence="1">
        <name>FMN</name>
        <dbReference type="ChEBI" id="CHEBI:58210"/>
    </cofactor>
</comment>
<dbReference type="InterPro" id="IPR012349">
    <property type="entry name" value="Split_barrel_FMN-bd"/>
</dbReference>
<name>A0A644V548_9ZZZZ</name>
<organism evidence="5">
    <name type="scientific">bioreactor metagenome</name>
    <dbReference type="NCBI Taxonomy" id="1076179"/>
    <lineage>
        <taxon>unclassified sequences</taxon>
        <taxon>metagenomes</taxon>
        <taxon>ecological metagenomes</taxon>
    </lineage>
</organism>
<reference evidence="5" key="1">
    <citation type="submission" date="2019-08" db="EMBL/GenBank/DDBJ databases">
        <authorList>
            <person name="Kucharzyk K."/>
            <person name="Murdoch R.W."/>
            <person name="Higgins S."/>
            <person name="Loffler F."/>
        </authorList>
    </citation>
    <scope>NUCLEOTIDE SEQUENCE</scope>
</reference>
<dbReference type="EMBL" id="VSSQ01000220">
    <property type="protein sequence ID" value="MPL86327.1"/>
    <property type="molecule type" value="Genomic_DNA"/>
</dbReference>
<dbReference type="InterPro" id="IPR052174">
    <property type="entry name" value="Flavoredoxin"/>
</dbReference>
<dbReference type="Gene3D" id="2.30.110.10">
    <property type="entry name" value="Electron Transport, Fmn-binding Protein, Chain A"/>
    <property type="match status" value="1"/>
</dbReference>
<evidence type="ECO:0000256" key="1">
    <source>
        <dbReference type="ARBA" id="ARBA00001917"/>
    </source>
</evidence>
<evidence type="ECO:0000256" key="2">
    <source>
        <dbReference type="ARBA" id="ARBA00022630"/>
    </source>
</evidence>
<gene>
    <name evidence="5" type="ORF">SDC9_32307</name>
</gene>
<protein>
    <recommendedName>
        <fullName evidence="4">Flavin reductase like domain-containing protein</fullName>
    </recommendedName>
</protein>
<accession>A0A644V548</accession>
<evidence type="ECO:0000259" key="4">
    <source>
        <dbReference type="SMART" id="SM00903"/>
    </source>
</evidence>
<feature type="domain" description="Flavin reductase like" evidence="4">
    <location>
        <begin position="11"/>
        <end position="156"/>
    </location>
</feature>
<comment type="caution">
    <text evidence="5">The sequence shown here is derived from an EMBL/GenBank/DDBJ whole genome shotgun (WGS) entry which is preliminary data.</text>
</comment>
<comment type="similarity">
    <text evidence="3">Belongs to the flavoredoxin family.</text>
</comment>
<dbReference type="InterPro" id="IPR002563">
    <property type="entry name" value="Flavin_Rdtase-like_dom"/>
</dbReference>
<dbReference type="AlphaFoldDB" id="A0A644V548"/>
<dbReference type="SUPFAM" id="SSF50475">
    <property type="entry name" value="FMN-binding split barrel"/>
    <property type="match status" value="1"/>
</dbReference>
<keyword evidence="2" id="KW-0285">Flavoprotein</keyword>
<dbReference type="GO" id="GO:0010181">
    <property type="term" value="F:FMN binding"/>
    <property type="evidence" value="ECO:0007669"/>
    <property type="project" value="InterPro"/>
</dbReference>
<dbReference type="SMART" id="SM00903">
    <property type="entry name" value="Flavin_Reduct"/>
    <property type="match status" value="1"/>
</dbReference>
<dbReference type="PANTHER" id="PTHR43567">
    <property type="entry name" value="FLAVOREDOXIN-RELATED-RELATED"/>
    <property type="match status" value="1"/>
</dbReference>
<dbReference type="PANTHER" id="PTHR43567:SF1">
    <property type="entry name" value="FLAVOREDOXIN"/>
    <property type="match status" value="1"/>
</dbReference>
<evidence type="ECO:0000256" key="3">
    <source>
        <dbReference type="ARBA" id="ARBA00038054"/>
    </source>
</evidence>